<evidence type="ECO:0000313" key="5">
    <source>
        <dbReference type="Proteomes" id="UP001454036"/>
    </source>
</evidence>
<name>A0AAV3Q4C2_LITER</name>
<keyword evidence="3" id="KW-0503">Monooxygenase</keyword>
<keyword evidence="2 3" id="KW-0349">Heme</keyword>
<evidence type="ECO:0000256" key="1">
    <source>
        <dbReference type="ARBA" id="ARBA00023002"/>
    </source>
</evidence>
<comment type="similarity">
    <text evidence="3">Belongs to the cytochrome P450 family.</text>
</comment>
<dbReference type="GO" id="GO:0020037">
    <property type="term" value="F:heme binding"/>
    <property type="evidence" value="ECO:0007669"/>
    <property type="project" value="InterPro"/>
</dbReference>
<keyword evidence="2 3" id="KW-0479">Metal-binding</keyword>
<gene>
    <name evidence="4" type="ORF">LIER_15327</name>
</gene>
<dbReference type="EMBL" id="BAABME010003292">
    <property type="protein sequence ID" value="GAA0158246.1"/>
    <property type="molecule type" value="Genomic_DNA"/>
</dbReference>
<dbReference type="PRINTS" id="PR00463">
    <property type="entry name" value="EP450I"/>
</dbReference>
<dbReference type="Pfam" id="PF00067">
    <property type="entry name" value="p450"/>
    <property type="match status" value="1"/>
</dbReference>
<evidence type="ECO:0000256" key="2">
    <source>
        <dbReference type="PIRSR" id="PIRSR602401-1"/>
    </source>
</evidence>
<accession>A0AAV3Q4C2</accession>
<dbReference type="GO" id="GO:0005506">
    <property type="term" value="F:iron ion binding"/>
    <property type="evidence" value="ECO:0007669"/>
    <property type="project" value="InterPro"/>
</dbReference>
<feature type="binding site" description="axial binding residue" evidence="2">
    <location>
        <position position="129"/>
    </location>
    <ligand>
        <name>heme</name>
        <dbReference type="ChEBI" id="CHEBI:30413"/>
    </ligand>
    <ligandPart>
        <name>Fe</name>
        <dbReference type="ChEBI" id="CHEBI:18248"/>
    </ligandPart>
</feature>
<evidence type="ECO:0000256" key="3">
    <source>
        <dbReference type="RuleBase" id="RU000461"/>
    </source>
</evidence>
<keyword evidence="1 3" id="KW-0560">Oxidoreductase</keyword>
<dbReference type="Gene3D" id="1.10.630.10">
    <property type="entry name" value="Cytochrome P450"/>
    <property type="match status" value="1"/>
</dbReference>
<dbReference type="InterPro" id="IPR002401">
    <property type="entry name" value="Cyt_P450_E_grp-I"/>
</dbReference>
<reference evidence="4 5" key="1">
    <citation type="submission" date="2024-01" db="EMBL/GenBank/DDBJ databases">
        <title>The complete chloroplast genome sequence of Lithospermum erythrorhizon: insights into the phylogenetic relationship among Boraginaceae species and the maternal lineages of purple gromwells.</title>
        <authorList>
            <person name="Okada T."/>
            <person name="Watanabe K."/>
        </authorList>
    </citation>
    <scope>NUCLEOTIDE SEQUENCE [LARGE SCALE GENOMIC DNA]</scope>
</reference>
<evidence type="ECO:0000313" key="4">
    <source>
        <dbReference type="EMBL" id="GAA0158246.1"/>
    </source>
</evidence>
<dbReference type="PRINTS" id="PR00385">
    <property type="entry name" value="P450"/>
</dbReference>
<keyword evidence="5" id="KW-1185">Reference proteome</keyword>
<dbReference type="PANTHER" id="PTHR47951:SF7">
    <property type="entry name" value="FLAVONOID 3',5'-HYDROXYLASE-LIKE ISOFORM X1"/>
    <property type="match status" value="1"/>
</dbReference>
<dbReference type="GO" id="GO:0016705">
    <property type="term" value="F:oxidoreductase activity, acting on paired donors, with incorporation or reduction of molecular oxygen"/>
    <property type="evidence" value="ECO:0007669"/>
    <property type="project" value="InterPro"/>
</dbReference>
<proteinExistence type="inferred from homology"/>
<protein>
    <recommendedName>
        <fullName evidence="6">Cytochrome P450</fullName>
    </recommendedName>
</protein>
<dbReference type="PROSITE" id="PS00086">
    <property type="entry name" value="CYTOCHROME_P450"/>
    <property type="match status" value="1"/>
</dbReference>
<dbReference type="AlphaFoldDB" id="A0AAV3Q4C2"/>
<dbReference type="InterPro" id="IPR001128">
    <property type="entry name" value="Cyt_P450"/>
</dbReference>
<comment type="cofactor">
    <cofactor evidence="2">
        <name>heme</name>
        <dbReference type="ChEBI" id="CHEBI:30413"/>
    </cofactor>
</comment>
<dbReference type="GO" id="GO:0004497">
    <property type="term" value="F:monooxygenase activity"/>
    <property type="evidence" value="ECO:0007669"/>
    <property type="project" value="UniProtKB-KW"/>
</dbReference>
<dbReference type="InterPro" id="IPR017972">
    <property type="entry name" value="Cyt_P450_CS"/>
</dbReference>
<comment type="caution">
    <text evidence="4">The sequence shown here is derived from an EMBL/GenBank/DDBJ whole genome shotgun (WGS) entry which is preliminary data.</text>
</comment>
<sequence length="191" mass="22104">MAEILPNPQILKKLKHELSNVVGMNNIFEEYHLPNLKYLEASIKEALRQHPPLPLLLPKCPTHSTLVGGFTIPKEIKFFLNIWALQRDPDICENPLEFNPGRFLDENIMLDFEDNNFRYLSFGSGRRVCVGISLGDKMVMYFLASLLHSFDWKLPEGEVIDFTEKFGIVLKKNKPLIANPIQRLSYLKLYE</sequence>
<dbReference type="InterPro" id="IPR036396">
    <property type="entry name" value="Cyt_P450_sf"/>
</dbReference>
<organism evidence="4 5">
    <name type="scientific">Lithospermum erythrorhizon</name>
    <name type="common">Purple gromwell</name>
    <name type="synonym">Lithospermum officinale var. erythrorhizon</name>
    <dbReference type="NCBI Taxonomy" id="34254"/>
    <lineage>
        <taxon>Eukaryota</taxon>
        <taxon>Viridiplantae</taxon>
        <taxon>Streptophyta</taxon>
        <taxon>Embryophyta</taxon>
        <taxon>Tracheophyta</taxon>
        <taxon>Spermatophyta</taxon>
        <taxon>Magnoliopsida</taxon>
        <taxon>eudicotyledons</taxon>
        <taxon>Gunneridae</taxon>
        <taxon>Pentapetalae</taxon>
        <taxon>asterids</taxon>
        <taxon>lamiids</taxon>
        <taxon>Boraginales</taxon>
        <taxon>Boraginaceae</taxon>
        <taxon>Boraginoideae</taxon>
        <taxon>Lithospermeae</taxon>
        <taxon>Lithospermum</taxon>
    </lineage>
</organism>
<keyword evidence="2 3" id="KW-0408">Iron</keyword>
<dbReference type="SUPFAM" id="SSF48264">
    <property type="entry name" value="Cytochrome P450"/>
    <property type="match status" value="1"/>
</dbReference>
<dbReference type="Proteomes" id="UP001454036">
    <property type="component" value="Unassembled WGS sequence"/>
</dbReference>
<dbReference type="PANTHER" id="PTHR47951">
    <property type="entry name" value="OS08G0547900 PROTEIN"/>
    <property type="match status" value="1"/>
</dbReference>
<evidence type="ECO:0008006" key="6">
    <source>
        <dbReference type="Google" id="ProtNLM"/>
    </source>
</evidence>